<dbReference type="STRING" id="935700.jaqu_19040"/>
<accession>A0A0D1D8T8</accession>
<dbReference type="Pfam" id="PF13469">
    <property type="entry name" value="Sulfotransfer_3"/>
    <property type="match status" value="1"/>
</dbReference>
<evidence type="ECO:0000256" key="1">
    <source>
        <dbReference type="ARBA" id="ARBA00022679"/>
    </source>
</evidence>
<dbReference type="EMBL" id="JYFE01000036">
    <property type="protein sequence ID" value="KIT16308.1"/>
    <property type="molecule type" value="Genomic_DNA"/>
</dbReference>
<organism evidence="2 3">
    <name type="scientific">Jannaschia aquimarina</name>
    <dbReference type="NCBI Taxonomy" id="935700"/>
    <lineage>
        <taxon>Bacteria</taxon>
        <taxon>Pseudomonadati</taxon>
        <taxon>Pseudomonadota</taxon>
        <taxon>Alphaproteobacteria</taxon>
        <taxon>Rhodobacterales</taxon>
        <taxon>Roseobacteraceae</taxon>
        <taxon>Jannaschia</taxon>
    </lineage>
</organism>
<dbReference type="PANTHER" id="PTHR10605">
    <property type="entry name" value="HEPARAN SULFATE SULFOTRANSFERASE"/>
    <property type="match status" value="1"/>
</dbReference>
<dbReference type="PANTHER" id="PTHR10605:SF56">
    <property type="entry name" value="BIFUNCTIONAL HEPARAN SULFATE N-DEACETYLASE_N-SULFOTRANSFERASE"/>
    <property type="match status" value="1"/>
</dbReference>
<dbReference type="AlphaFoldDB" id="A0A0D1D8T8"/>
<dbReference type="RefSeq" id="WP_052500887.1">
    <property type="nucleotide sequence ID" value="NZ_JYFE01000036.1"/>
</dbReference>
<keyword evidence="1 2" id="KW-0808">Transferase</keyword>
<proteinExistence type="predicted"/>
<dbReference type="Proteomes" id="UP000032232">
    <property type="component" value="Unassembled WGS sequence"/>
</dbReference>
<dbReference type="OrthoDB" id="981508at2"/>
<dbReference type="Gene3D" id="3.40.50.300">
    <property type="entry name" value="P-loop containing nucleotide triphosphate hydrolases"/>
    <property type="match status" value="1"/>
</dbReference>
<evidence type="ECO:0000313" key="3">
    <source>
        <dbReference type="Proteomes" id="UP000032232"/>
    </source>
</evidence>
<protein>
    <submittedName>
        <fullName evidence="2">Sulfotransferase domain protein</fullName>
    </submittedName>
</protein>
<dbReference type="PATRIC" id="fig|935700.4.peg.1971"/>
<comment type="caution">
    <text evidence="2">The sequence shown here is derived from an EMBL/GenBank/DDBJ whole genome shotgun (WGS) entry which is preliminary data.</text>
</comment>
<dbReference type="InterPro" id="IPR027417">
    <property type="entry name" value="P-loop_NTPase"/>
</dbReference>
<gene>
    <name evidence="2" type="ORF">jaqu_19040</name>
</gene>
<sequence>MNHHAQGLIPPPADPASRALMPNLFVIGASKSGSSALHAYLRHHPEIHMSREKEPCFFVDQEELEKAWPIMARQACSHDWQAYLDLWRGGEAATYRGEGSVFYSQAPVRSGVPARIAAACPDARIVYTVREPVTRAIGHYWQQFKEFAEPLPLDRAIRENPLYRTTSDYALQMSEYLEHFDRSQIYVLVAEELRENRREVLDDLMVWLGLEPFAYSEEQLADVHRSPPVSRRQRLPFVKAFRDSALWASMRKRLPASIVAQLRKTATTEFSKSDIDESEARAWLTDQLAPRTKEFERLIGREINQWK</sequence>
<name>A0A0D1D8T8_9RHOB</name>
<evidence type="ECO:0000313" key="2">
    <source>
        <dbReference type="EMBL" id="KIT16308.1"/>
    </source>
</evidence>
<reference evidence="2 3" key="1">
    <citation type="submission" date="2015-02" db="EMBL/GenBank/DDBJ databases">
        <title>Genome Sequence of Jannaschia aquimarina DSM28248, a member of the Roseobacter clade.</title>
        <authorList>
            <person name="Voget S."/>
            <person name="Daniel R."/>
        </authorList>
    </citation>
    <scope>NUCLEOTIDE SEQUENCE [LARGE SCALE GENOMIC DNA]</scope>
    <source>
        <strain evidence="2 3">GSW-M26</strain>
    </source>
</reference>
<keyword evidence="3" id="KW-1185">Reference proteome</keyword>
<dbReference type="SUPFAM" id="SSF52540">
    <property type="entry name" value="P-loop containing nucleoside triphosphate hydrolases"/>
    <property type="match status" value="1"/>
</dbReference>
<dbReference type="InterPro" id="IPR037359">
    <property type="entry name" value="NST/OST"/>
</dbReference>
<dbReference type="GO" id="GO:0008146">
    <property type="term" value="F:sulfotransferase activity"/>
    <property type="evidence" value="ECO:0007669"/>
    <property type="project" value="InterPro"/>
</dbReference>